<organism evidence="2 3">
    <name type="scientific">Alicyclobacillus acidocaldarius subsp. acidocaldarius (strain ATCC 27009 / DSM 446 / BCRC 14685 / JCM 5260 / KCTC 1825 / NBRC 15652 / NCIMB 11725 / NRRL B-14509 / 104-IA)</name>
    <name type="common">Bacillus acidocaldarius</name>
    <dbReference type="NCBI Taxonomy" id="521098"/>
    <lineage>
        <taxon>Bacteria</taxon>
        <taxon>Bacillati</taxon>
        <taxon>Bacillota</taxon>
        <taxon>Bacilli</taxon>
        <taxon>Bacillales</taxon>
        <taxon>Alicyclobacillaceae</taxon>
        <taxon>Alicyclobacillus</taxon>
    </lineage>
</organism>
<accession>C8WXZ5</accession>
<dbReference type="KEGG" id="aac:Aaci_1945"/>
<dbReference type="RefSeq" id="WP_012811235.1">
    <property type="nucleotide sequence ID" value="NC_013205.1"/>
</dbReference>
<dbReference type="AlphaFoldDB" id="C8WXZ5"/>
<evidence type="ECO:0000313" key="2">
    <source>
        <dbReference type="EMBL" id="ACV58957.1"/>
    </source>
</evidence>
<feature type="chain" id="PRO_5002993966" evidence="1">
    <location>
        <begin position="22"/>
        <end position="178"/>
    </location>
</feature>
<dbReference type="HOGENOM" id="CLU_129129_0_0_9"/>
<name>C8WXZ5_ALIAD</name>
<keyword evidence="3" id="KW-1185">Reference proteome</keyword>
<protein>
    <submittedName>
        <fullName evidence="2">Uncharacterized protein</fullName>
    </submittedName>
</protein>
<reference evidence="2 3" key="2">
    <citation type="journal article" date="2010" name="Stand. Genomic Sci.">
        <title>Complete genome sequence of Alicyclobacillus acidocaldarius type strain (104-IA).</title>
        <authorList>
            <person name="Mavromatis K."/>
            <person name="Sikorski J."/>
            <person name="Lapidus A."/>
            <person name="Glavina Del Rio T."/>
            <person name="Copeland A."/>
            <person name="Tice H."/>
            <person name="Cheng J.F."/>
            <person name="Lucas S."/>
            <person name="Chen F."/>
            <person name="Nolan M."/>
            <person name="Bruce D."/>
            <person name="Goodwin L."/>
            <person name="Pitluck S."/>
            <person name="Ivanova N."/>
            <person name="Ovchinnikova G."/>
            <person name="Pati A."/>
            <person name="Chen A."/>
            <person name="Palaniappan K."/>
            <person name="Land M."/>
            <person name="Hauser L."/>
            <person name="Chang Y.J."/>
            <person name="Jeffries C.D."/>
            <person name="Chain P."/>
            <person name="Meincke L."/>
            <person name="Sims D."/>
            <person name="Chertkov O."/>
            <person name="Han C."/>
            <person name="Brettin T."/>
            <person name="Detter J.C."/>
            <person name="Wahrenburg C."/>
            <person name="Rohde M."/>
            <person name="Pukall R."/>
            <person name="Goker M."/>
            <person name="Bristow J."/>
            <person name="Eisen J.A."/>
            <person name="Markowitz V."/>
            <person name="Hugenholtz P."/>
            <person name="Klenk H.P."/>
            <person name="Kyrpides N.C."/>
        </authorList>
    </citation>
    <scope>NUCLEOTIDE SEQUENCE [LARGE SCALE GENOMIC DNA]</scope>
    <source>
        <strain evidence="3">ATCC 27009 / DSM 446 / BCRC 14685 / JCM 5260 / KCTC 1825 / NBRC 15652 / NCIMB 11725 / NRRL B-14509 / 104-IA</strain>
    </source>
</reference>
<keyword evidence="1" id="KW-0732">Signal</keyword>
<evidence type="ECO:0000313" key="3">
    <source>
        <dbReference type="Proteomes" id="UP000001917"/>
    </source>
</evidence>
<reference evidence="3" key="1">
    <citation type="submission" date="2009-09" db="EMBL/GenBank/DDBJ databases">
        <title>The complete chromosome of Alicyclobacillus acidocaldarius subsp. acidocaldarius DSM 446.</title>
        <authorList>
            <consortium name="US DOE Joint Genome Institute (JGI-PGF)"/>
            <person name="Lucas S."/>
            <person name="Copeland A."/>
            <person name="Lapidus A."/>
            <person name="Glavina del Rio T."/>
            <person name="Dalin E."/>
            <person name="Tice H."/>
            <person name="Bruce D."/>
            <person name="Goodwin L."/>
            <person name="Pitluck S."/>
            <person name="Kyrpides N."/>
            <person name="Mavromatis K."/>
            <person name="Ivanova N."/>
            <person name="Ovchinnikova G."/>
            <person name="Chertkov O."/>
            <person name="Sims D."/>
            <person name="Brettin T."/>
            <person name="Detter J.C."/>
            <person name="Han C."/>
            <person name="Larimer F."/>
            <person name="Land M."/>
            <person name="Hauser L."/>
            <person name="Markowitz V."/>
            <person name="Cheng J.-F."/>
            <person name="Hugenholtz P."/>
            <person name="Woyke T."/>
            <person name="Wu D."/>
            <person name="Pukall R."/>
            <person name="Klenk H.-P."/>
            <person name="Eisen J.A."/>
        </authorList>
    </citation>
    <scope>NUCLEOTIDE SEQUENCE [LARGE SCALE GENOMIC DNA]</scope>
    <source>
        <strain evidence="3">ATCC 27009 / DSM 446 / BCRC 14685 / JCM 5260 / KCTC 1825 / NBRC 15652 / NCIMB 11725 / NRRL B-14509 / 104-IA</strain>
    </source>
</reference>
<dbReference type="Proteomes" id="UP000001917">
    <property type="component" value="Chromosome"/>
</dbReference>
<evidence type="ECO:0000256" key="1">
    <source>
        <dbReference type="SAM" id="SignalP"/>
    </source>
</evidence>
<gene>
    <name evidence="2" type="ordered locus">Aaci_1945</name>
</gene>
<sequence>MWGKIASLAICLAASLPVAAAADGALGSGPLRASVSPSSSHPPIPTVQDMRNVSITAGLAGLGYEPIHPAQVEAEIAEWMRQARPVQVNIPKLPGPPIVVNANVGPPEVFLQLASGATATLVPITYFSGRGEPLSKFIQHVPDVVTFTEGSHTWYLRSAPLYAWLMDGGWQREFQLAH</sequence>
<dbReference type="EMBL" id="CP001727">
    <property type="protein sequence ID" value="ACV58957.1"/>
    <property type="molecule type" value="Genomic_DNA"/>
</dbReference>
<feature type="signal peptide" evidence="1">
    <location>
        <begin position="1"/>
        <end position="21"/>
    </location>
</feature>
<proteinExistence type="predicted"/>